<dbReference type="SUPFAM" id="SSF52172">
    <property type="entry name" value="CheY-like"/>
    <property type="match status" value="1"/>
</dbReference>
<dbReference type="RefSeq" id="WP_182511626.1">
    <property type="nucleotide sequence ID" value="NZ_JACJIQ010000002.1"/>
</dbReference>
<dbReference type="Gene3D" id="3.40.50.2300">
    <property type="match status" value="1"/>
</dbReference>
<dbReference type="InterPro" id="IPR052893">
    <property type="entry name" value="TCS_response_regulator"/>
</dbReference>
<dbReference type="InterPro" id="IPR001789">
    <property type="entry name" value="Sig_transdc_resp-reg_receiver"/>
</dbReference>
<dbReference type="EMBL" id="JACJIQ010000002">
    <property type="protein sequence ID" value="MBA9075884.1"/>
    <property type="molecule type" value="Genomic_DNA"/>
</dbReference>
<keyword evidence="1" id="KW-0597">Phosphoprotein</keyword>
<dbReference type="Proteomes" id="UP000563094">
    <property type="component" value="Unassembled WGS sequence"/>
</dbReference>
<dbReference type="GO" id="GO:0000160">
    <property type="term" value="P:phosphorelay signal transduction system"/>
    <property type="evidence" value="ECO:0007669"/>
    <property type="project" value="InterPro"/>
</dbReference>
<feature type="modified residue" description="4-aspartylphosphate" evidence="1">
    <location>
        <position position="63"/>
    </location>
</feature>
<reference evidence="3 4" key="1">
    <citation type="submission" date="2020-08" db="EMBL/GenBank/DDBJ databases">
        <title>Genomic Encyclopedia of Type Strains, Phase IV (KMG-IV): sequencing the most valuable type-strain genomes for metagenomic binning, comparative biology and taxonomic classification.</title>
        <authorList>
            <person name="Goeker M."/>
        </authorList>
    </citation>
    <scope>NUCLEOTIDE SEQUENCE [LARGE SCALE GENOMIC DNA]</scope>
    <source>
        <strain evidence="3 4">DSM 29854</strain>
    </source>
</reference>
<dbReference type="SMART" id="SM00448">
    <property type="entry name" value="REC"/>
    <property type="match status" value="1"/>
</dbReference>
<sequence>MTVLSSICLIDDDNIYQYYSKSLILTSGKAEKVLQFFDGQEALEFLTQHQHEAGLLPELILLDLEMPYMDGWQFLDQFSQLQLAKEVTLYIASSSTSMIDQDRAKKYPQVKGYMIKPMRAEQFVEIINSVTNTPEA</sequence>
<dbReference type="Pfam" id="PF00072">
    <property type="entry name" value="Response_reg"/>
    <property type="match status" value="1"/>
</dbReference>
<keyword evidence="4" id="KW-1185">Reference proteome</keyword>
<evidence type="ECO:0000256" key="1">
    <source>
        <dbReference type="PROSITE-ProRule" id="PRU00169"/>
    </source>
</evidence>
<dbReference type="PANTHER" id="PTHR44520">
    <property type="entry name" value="RESPONSE REGULATOR RCP1-RELATED"/>
    <property type="match status" value="1"/>
</dbReference>
<evidence type="ECO:0000313" key="3">
    <source>
        <dbReference type="EMBL" id="MBA9075884.1"/>
    </source>
</evidence>
<evidence type="ECO:0000313" key="4">
    <source>
        <dbReference type="Proteomes" id="UP000563094"/>
    </source>
</evidence>
<dbReference type="PROSITE" id="PS50110">
    <property type="entry name" value="RESPONSE_REGULATORY"/>
    <property type="match status" value="1"/>
</dbReference>
<dbReference type="AlphaFoldDB" id="A0A839G8V6"/>
<dbReference type="PANTHER" id="PTHR44520:SF2">
    <property type="entry name" value="RESPONSE REGULATOR RCP1"/>
    <property type="match status" value="1"/>
</dbReference>
<feature type="domain" description="Response regulatory" evidence="2">
    <location>
        <begin position="6"/>
        <end position="131"/>
    </location>
</feature>
<evidence type="ECO:0000259" key="2">
    <source>
        <dbReference type="PROSITE" id="PS50110"/>
    </source>
</evidence>
<protein>
    <submittedName>
        <fullName evidence="3">CheY-like chemotaxis protein</fullName>
    </submittedName>
</protein>
<proteinExistence type="predicted"/>
<gene>
    <name evidence="3" type="ORF">FHS90_000586</name>
</gene>
<accession>A0A839G8V6</accession>
<name>A0A839G8V6_9BACT</name>
<dbReference type="InterPro" id="IPR011006">
    <property type="entry name" value="CheY-like_superfamily"/>
</dbReference>
<comment type="caution">
    <text evidence="3">The sequence shown here is derived from an EMBL/GenBank/DDBJ whole genome shotgun (WGS) entry which is preliminary data.</text>
</comment>
<organism evidence="3 4">
    <name type="scientific">Rufibacter quisquiliarum</name>
    <dbReference type="NCBI Taxonomy" id="1549639"/>
    <lineage>
        <taxon>Bacteria</taxon>
        <taxon>Pseudomonadati</taxon>
        <taxon>Bacteroidota</taxon>
        <taxon>Cytophagia</taxon>
        <taxon>Cytophagales</taxon>
        <taxon>Hymenobacteraceae</taxon>
        <taxon>Rufibacter</taxon>
    </lineage>
</organism>